<accession>A0A0K2VEZ6</accession>
<evidence type="ECO:0000313" key="2">
    <source>
        <dbReference type="EMBL" id="CDW48945.1"/>
    </source>
</evidence>
<keyword evidence="1" id="KW-0812">Transmembrane</keyword>
<evidence type="ECO:0000256" key="1">
    <source>
        <dbReference type="SAM" id="Phobius"/>
    </source>
</evidence>
<reference evidence="2" key="1">
    <citation type="submission" date="2014-05" db="EMBL/GenBank/DDBJ databases">
        <authorList>
            <person name="Chronopoulou M."/>
        </authorList>
    </citation>
    <scope>NUCLEOTIDE SEQUENCE</scope>
    <source>
        <tissue evidence="2">Whole organism</tissue>
    </source>
</reference>
<feature type="transmembrane region" description="Helical" evidence="1">
    <location>
        <begin position="6"/>
        <end position="25"/>
    </location>
</feature>
<keyword evidence="1" id="KW-0472">Membrane</keyword>
<name>A0A0K2VEZ6_LEPSM</name>
<dbReference type="AlphaFoldDB" id="A0A0K2VEZ6"/>
<protein>
    <submittedName>
        <fullName evidence="2">Uncharacterized protein</fullName>
    </submittedName>
</protein>
<feature type="non-terminal residue" evidence="2">
    <location>
        <position position="1"/>
    </location>
</feature>
<sequence length="59" mass="6452">FLRVSVFIFSNNLGFGIPSLLLGILSHGIFPSAKDSEEIVHSLVGKSIHIWRSKTNQSG</sequence>
<dbReference type="EMBL" id="HACA01031584">
    <property type="protein sequence ID" value="CDW48945.1"/>
    <property type="molecule type" value="Transcribed_RNA"/>
</dbReference>
<organism evidence="2">
    <name type="scientific">Lepeophtheirus salmonis</name>
    <name type="common">Salmon louse</name>
    <name type="synonym">Caligus salmonis</name>
    <dbReference type="NCBI Taxonomy" id="72036"/>
    <lineage>
        <taxon>Eukaryota</taxon>
        <taxon>Metazoa</taxon>
        <taxon>Ecdysozoa</taxon>
        <taxon>Arthropoda</taxon>
        <taxon>Crustacea</taxon>
        <taxon>Multicrustacea</taxon>
        <taxon>Hexanauplia</taxon>
        <taxon>Copepoda</taxon>
        <taxon>Siphonostomatoida</taxon>
        <taxon>Caligidae</taxon>
        <taxon>Lepeophtheirus</taxon>
    </lineage>
</organism>
<keyword evidence="1" id="KW-1133">Transmembrane helix</keyword>
<proteinExistence type="predicted"/>